<evidence type="ECO:0000256" key="1">
    <source>
        <dbReference type="SAM" id="MobiDB-lite"/>
    </source>
</evidence>
<accession>A0A8H5BTE9</accession>
<reference evidence="2 3" key="1">
    <citation type="journal article" date="2020" name="ISME J.">
        <title>Uncovering the hidden diversity of litter-decomposition mechanisms in mushroom-forming fungi.</title>
        <authorList>
            <person name="Floudas D."/>
            <person name="Bentzer J."/>
            <person name="Ahren D."/>
            <person name="Johansson T."/>
            <person name="Persson P."/>
            <person name="Tunlid A."/>
        </authorList>
    </citation>
    <scope>NUCLEOTIDE SEQUENCE [LARGE SCALE GENOMIC DNA]</scope>
    <source>
        <strain evidence="2 3">CBS 291.85</strain>
    </source>
</reference>
<evidence type="ECO:0000313" key="2">
    <source>
        <dbReference type="EMBL" id="KAF5328929.1"/>
    </source>
</evidence>
<sequence>MPVRSPPTANEVDMATRATITGLKKMSLDCCLVGSVACSAYGMSRTPADVDMLVLTTPTSYTGSSPSEAELQRTQEVLKNKLIELDSRFYTVASKDPYATYRVLWFRIPSPTSTSSLTSSSYAAYSSLYSLRSRDRSCKVDLLLPGVMNIPFVPKESIYRTPSTTRSSSANLDPLPLMPFLPLLLLKLQAWQDHGESPKSWMREKQPIDVRDITQLLEIAVTKYCPKPSSSGSKHSEAEGQGSRLKTTLLEKESTWLPDSFIRAGKTRVKKFVGSYPSTKAQWKMIGFDVDRDRSDVPVRAPAPPLVSRSVPLASTVTPTTRLASGSRSAAVGSRRRTQVDGMVKMESLMRSLEL</sequence>
<name>A0A8H5BTE9_9AGAR</name>
<keyword evidence="3" id="KW-1185">Reference proteome</keyword>
<organism evidence="2 3">
    <name type="scientific">Tetrapyrgos nigripes</name>
    <dbReference type="NCBI Taxonomy" id="182062"/>
    <lineage>
        <taxon>Eukaryota</taxon>
        <taxon>Fungi</taxon>
        <taxon>Dikarya</taxon>
        <taxon>Basidiomycota</taxon>
        <taxon>Agaricomycotina</taxon>
        <taxon>Agaricomycetes</taxon>
        <taxon>Agaricomycetidae</taxon>
        <taxon>Agaricales</taxon>
        <taxon>Marasmiineae</taxon>
        <taxon>Marasmiaceae</taxon>
        <taxon>Tetrapyrgos</taxon>
    </lineage>
</organism>
<proteinExistence type="predicted"/>
<gene>
    <name evidence="2" type="ORF">D9758_016816</name>
</gene>
<comment type="caution">
    <text evidence="2">The sequence shown here is derived from an EMBL/GenBank/DDBJ whole genome shotgun (WGS) entry which is preliminary data.</text>
</comment>
<dbReference type="SUPFAM" id="SSF81301">
    <property type="entry name" value="Nucleotidyltransferase"/>
    <property type="match status" value="1"/>
</dbReference>
<feature type="region of interest" description="Disordered" evidence="1">
    <location>
        <begin position="226"/>
        <end position="245"/>
    </location>
</feature>
<dbReference type="EMBL" id="JAACJM010000353">
    <property type="protein sequence ID" value="KAF5328929.1"/>
    <property type="molecule type" value="Genomic_DNA"/>
</dbReference>
<dbReference type="Proteomes" id="UP000559256">
    <property type="component" value="Unassembled WGS sequence"/>
</dbReference>
<evidence type="ECO:0000313" key="3">
    <source>
        <dbReference type="Proteomes" id="UP000559256"/>
    </source>
</evidence>
<protein>
    <submittedName>
        <fullName evidence="2">Uncharacterized protein</fullName>
    </submittedName>
</protein>
<dbReference type="AlphaFoldDB" id="A0A8H5BTE9"/>
<dbReference type="OrthoDB" id="3051727at2759"/>
<dbReference type="InterPro" id="IPR043519">
    <property type="entry name" value="NT_sf"/>
</dbReference>